<proteinExistence type="predicted"/>
<evidence type="ECO:0000313" key="4">
    <source>
        <dbReference type="Proteomes" id="UP000180043"/>
    </source>
</evidence>
<dbReference type="EMBL" id="MLIQ01000016">
    <property type="protein sequence ID" value="OHU56571.1"/>
    <property type="molecule type" value="Genomic_DNA"/>
</dbReference>
<dbReference type="RefSeq" id="WP_070941060.1">
    <property type="nucleotide sequence ID" value="NZ_JBJIAN010000002.1"/>
</dbReference>
<evidence type="ECO:0000313" key="3">
    <source>
        <dbReference type="EMBL" id="OHU56571.1"/>
    </source>
</evidence>
<dbReference type="AlphaFoldDB" id="A0A1S1LNN5"/>
<comment type="caution">
    <text evidence="3">The sequence shown here is derived from an EMBL/GenBank/DDBJ whole genome shotgun (WGS) entry which is preliminary data.</text>
</comment>
<accession>A0A1S1LNN5</accession>
<sequence>MSPHQTPAPPRLARGALFALAGLTALSVAACGTPTNTNGASTNSSAPATSSAAPHGEHNGKDHVAGLIASVSGSTIQVTKKDGTATVGFSQSTKVSEITSAQLTDVTTGSCIAAMAQQDSNPPTARRVMIWPAEDSNCAPAHKKGSPESSPAPTPEKRPEHQAVRGTVSAVSGNTITVSATDPNGGAATPETVTVNNDTAYAKRAPAAQSAIAAGKCLAAHGADDASGNLQAATITLRAAKDGSCEGGQEGHHQH</sequence>
<feature type="region of interest" description="Disordered" evidence="1">
    <location>
        <begin position="37"/>
        <end position="61"/>
    </location>
</feature>
<feature type="compositionally biased region" description="Low complexity" evidence="1">
    <location>
        <begin position="37"/>
        <end position="54"/>
    </location>
</feature>
<dbReference type="Pfam" id="PF18914">
    <property type="entry name" value="DUF5666"/>
    <property type="match status" value="1"/>
</dbReference>
<evidence type="ECO:0000256" key="1">
    <source>
        <dbReference type="SAM" id="MobiDB-lite"/>
    </source>
</evidence>
<gene>
    <name evidence="3" type="ORF">BKG82_15085</name>
</gene>
<evidence type="ECO:0000256" key="2">
    <source>
        <dbReference type="SAM" id="SignalP"/>
    </source>
</evidence>
<feature type="region of interest" description="Disordered" evidence="1">
    <location>
        <begin position="137"/>
        <end position="164"/>
    </location>
</feature>
<dbReference type="InterPro" id="IPR043724">
    <property type="entry name" value="DUF5666"/>
</dbReference>
<reference evidence="3 4" key="1">
    <citation type="submission" date="2016-10" db="EMBL/GenBank/DDBJ databases">
        <title>Evaluation of Human, Veterinary and Environmental Mycobacterium chelonae Isolates by Core Genome Phylogenomic Analysis, Targeted Gene Comparison, and Anti-microbial Susceptibility Patterns: A Tale of Mistaken Identities.</title>
        <authorList>
            <person name="Fogelson S.B."/>
            <person name="Camus A.C."/>
            <person name="Lorenz W."/>
            <person name="Vasireddy R."/>
            <person name="Vasireddy S."/>
            <person name="Smith T."/>
            <person name="Brown-Elliott B.A."/>
            <person name="Wallace R.J.Jr."/>
            <person name="Hasan N.A."/>
            <person name="Reischl U."/>
            <person name="Sanchez S."/>
        </authorList>
    </citation>
    <scope>NUCLEOTIDE SEQUENCE [LARGE SCALE GENOMIC DNA]</scope>
    <source>
        <strain evidence="3 4">15515</strain>
    </source>
</reference>
<feature type="signal peptide" evidence="2">
    <location>
        <begin position="1"/>
        <end position="30"/>
    </location>
</feature>
<keyword evidence="2" id="KW-0732">Signal</keyword>
<name>A0A1S1LNN5_MYCCH</name>
<protein>
    <submittedName>
        <fullName evidence="3">Uncharacterized protein</fullName>
    </submittedName>
</protein>
<dbReference type="Proteomes" id="UP000180043">
    <property type="component" value="Unassembled WGS sequence"/>
</dbReference>
<organism evidence="3 4">
    <name type="scientific">Mycobacteroides chelonae</name>
    <name type="common">Mycobacterium chelonae</name>
    <dbReference type="NCBI Taxonomy" id="1774"/>
    <lineage>
        <taxon>Bacteria</taxon>
        <taxon>Bacillati</taxon>
        <taxon>Actinomycetota</taxon>
        <taxon>Actinomycetes</taxon>
        <taxon>Mycobacteriales</taxon>
        <taxon>Mycobacteriaceae</taxon>
        <taxon>Mycobacteroides</taxon>
    </lineage>
</organism>
<feature type="chain" id="PRO_5039661223" evidence="2">
    <location>
        <begin position="31"/>
        <end position="255"/>
    </location>
</feature>